<accession>I7K2I9</accession>
<feature type="region of interest" description="Disordered" evidence="1">
    <location>
        <begin position="202"/>
        <end position="221"/>
    </location>
</feature>
<evidence type="ECO:0008006" key="4">
    <source>
        <dbReference type="Google" id="ProtNLM"/>
    </source>
</evidence>
<sequence length="265" mass="28407">MLFMNIARKFSGFVYQEEASAEGGSPVAAAPVSEAVPAAEPAKPEPAKPEPAAEPAVPEVHAMDQYIEQYTEGKPALALALGFLKDVGINPEDPAFTLAETENDFTLLEALLAKEGKPGTEHMLGILKAEVQAYQELVAQHEEQTVAEVQGILGEGHEEIIDWARENAAPEEKEVINSLLEAGGLYARAAAMLLQTAYQAGSGATQPASNPVKSTQPVEGGAPLTAREFSQKVDELAKKHNGDPRGTYEYKQLAARREAARQRGY</sequence>
<dbReference type="GeneID" id="54990865"/>
<dbReference type="KEGG" id="vg:54990865"/>
<dbReference type="EMBL" id="HE956707">
    <property type="protein sequence ID" value="CCI88416.2"/>
    <property type="molecule type" value="Genomic_DNA"/>
</dbReference>
<feature type="compositionally biased region" description="Polar residues" evidence="1">
    <location>
        <begin position="202"/>
        <end position="217"/>
    </location>
</feature>
<name>I7K2I9_9CAUD</name>
<evidence type="ECO:0000313" key="2">
    <source>
        <dbReference type="EMBL" id="CCI88416.2"/>
    </source>
</evidence>
<organism evidence="2 3">
    <name type="scientific">Yersinia phage phiR8-01</name>
    <dbReference type="NCBI Taxonomy" id="1206556"/>
    <lineage>
        <taxon>Viruses</taxon>
        <taxon>Duplodnaviria</taxon>
        <taxon>Heunggongvirae</taxon>
        <taxon>Uroviricota</taxon>
        <taxon>Caudoviricetes</taxon>
        <taxon>Autographivirales</taxon>
        <taxon>Autonotataviridae</taxon>
        <taxon>Melnykvirinae</taxon>
        <taxon>Pienvirus</taxon>
        <taxon>Pienvirus R801</taxon>
    </lineage>
</organism>
<dbReference type="RefSeq" id="YP_009800369.1">
    <property type="nucleotide sequence ID" value="NC_047951.1"/>
</dbReference>
<proteinExistence type="predicted"/>
<evidence type="ECO:0000256" key="1">
    <source>
        <dbReference type="SAM" id="MobiDB-lite"/>
    </source>
</evidence>
<reference evidence="2" key="1">
    <citation type="submission" date="2012-06" db="EMBL/GenBank/DDBJ databases">
        <title>Genomic characterization of five bacteriophages specific for Yersinia species.</title>
        <authorList>
            <person name="Skurnik M."/>
            <person name="Nawaz A."/>
            <person name="Happonen L."/>
            <person name="Butcher S."/>
            <person name="Mattinen L."/>
        </authorList>
    </citation>
    <scope>NUCLEOTIDE SEQUENCE [LARGE SCALE GENOMIC DNA]</scope>
</reference>
<feature type="region of interest" description="Disordered" evidence="1">
    <location>
        <begin position="33"/>
        <end position="55"/>
    </location>
</feature>
<keyword evidence="3" id="KW-1185">Reference proteome</keyword>
<gene>
    <name evidence="2" type="primary">g035</name>
    <name evidence="2" type="ORF">BN110_044</name>
</gene>
<dbReference type="Proteomes" id="UP000002907">
    <property type="component" value="Segment"/>
</dbReference>
<protein>
    <recommendedName>
        <fullName evidence="4">Scaffolding protein</fullName>
    </recommendedName>
</protein>
<evidence type="ECO:0000313" key="3">
    <source>
        <dbReference type="Proteomes" id="UP000002907"/>
    </source>
</evidence>